<evidence type="ECO:0000256" key="2">
    <source>
        <dbReference type="HAMAP-Rule" id="MF_01527"/>
    </source>
</evidence>
<comment type="catalytic activity">
    <reaction evidence="2">
        <text>GTP + H2O = 7,8-dihydroneopterin 3'-triphosphate + formate + H(+)</text>
        <dbReference type="Rhea" id="RHEA:17473"/>
        <dbReference type="ChEBI" id="CHEBI:15377"/>
        <dbReference type="ChEBI" id="CHEBI:15378"/>
        <dbReference type="ChEBI" id="CHEBI:15740"/>
        <dbReference type="ChEBI" id="CHEBI:37565"/>
        <dbReference type="ChEBI" id="CHEBI:58462"/>
        <dbReference type="EC" id="3.5.4.16"/>
    </reaction>
</comment>
<name>A0A4V2V0R4_9BACI</name>
<dbReference type="UniPathway" id="UPA00848">
    <property type="reaction ID" value="UER00151"/>
</dbReference>
<keyword evidence="5" id="KW-1185">Reference proteome</keyword>
<dbReference type="NCBIfam" id="NF010200">
    <property type="entry name" value="PRK13674.1-1"/>
    <property type="match status" value="1"/>
</dbReference>
<dbReference type="InterPro" id="IPR003801">
    <property type="entry name" value="GTP_cyclohydrolase_FolE2/MptA"/>
</dbReference>
<reference evidence="4 5" key="1">
    <citation type="submission" date="2019-03" db="EMBL/GenBank/DDBJ databases">
        <title>Genomic Encyclopedia of Type Strains, Phase IV (KMG-IV): sequencing the most valuable type-strain genomes for metagenomic binning, comparative biology and taxonomic classification.</title>
        <authorList>
            <person name="Goeker M."/>
        </authorList>
    </citation>
    <scope>NUCLEOTIDE SEQUENCE [LARGE SCALE GENOMIC DNA]</scope>
    <source>
        <strain evidence="4 5">DSM 25894</strain>
    </source>
</reference>
<dbReference type="InterPro" id="IPR022838">
    <property type="entry name" value="GTP_cyclohydrolase_FolE2"/>
</dbReference>
<evidence type="ECO:0000313" key="4">
    <source>
        <dbReference type="EMBL" id="TCT17607.1"/>
    </source>
</evidence>
<accession>A0A4V2V0R4</accession>
<dbReference type="OrthoDB" id="9774824at2"/>
<dbReference type="GO" id="GO:0046654">
    <property type="term" value="P:tetrahydrofolate biosynthetic process"/>
    <property type="evidence" value="ECO:0007669"/>
    <property type="project" value="UniProtKB-UniRule"/>
</dbReference>
<dbReference type="RefSeq" id="WP_132372913.1">
    <property type="nucleotide sequence ID" value="NZ_SMAN01000027.1"/>
</dbReference>
<feature type="region of interest" description="Disordered" evidence="3">
    <location>
        <begin position="1"/>
        <end position="30"/>
    </location>
</feature>
<sequence length="308" mass="35030">MDKVHQKGLPAKEERHRLFGSVPPGPRTKPVEKEKMADLQNTRNNFLFDLDTVGIVNVKHPVTVTSRMNPYTQTTVGTFTMSSSIPKDSKGTNMSRFTEQMQQYHEKGLTLELDTLKTFTKELAERLKQNDAEVKVSFPWFYERKGPQSGLAGMNHANAGMKVAYDQEKGYFCEVSLEATITTLCPCSKEISEYSAHNQRGKVTMTAVLSDDFDEREIDWKEQLLIAAETNASAKIHPVLKRPDEKTVTEQAYENPRFVEDMVRLVAADLYEMPFVEKFEVSCQNEESIHLHDAYASISFDKTKDTVN</sequence>
<gene>
    <name evidence="2" type="primary">folE2</name>
    <name evidence="4" type="ORF">EDD68_12725</name>
</gene>
<dbReference type="Gene3D" id="3.10.270.10">
    <property type="entry name" value="Urate Oxidase"/>
    <property type="match status" value="1"/>
</dbReference>
<dbReference type="Proteomes" id="UP000294650">
    <property type="component" value="Unassembled WGS sequence"/>
</dbReference>
<keyword evidence="1 2" id="KW-0378">Hydrolase</keyword>
<dbReference type="Pfam" id="PF02649">
    <property type="entry name" value="GCHY-1"/>
    <property type="match status" value="1"/>
</dbReference>
<organism evidence="4 5">
    <name type="scientific">Melghiribacillus thermohalophilus</name>
    <dbReference type="NCBI Taxonomy" id="1324956"/>
    <lineage>
        <taxon>Bacteria</taxon>
        <taxon>Bacillati</taxon>
        <taxon>Bacillota</taxon>
        <taxon>Bacilli</taxon>
        <taxon>Bacillales</taxon>
        <taxon>Bacillaceae</taxon>
        <taxon>Melghiribacillus</taxon>
    </lineage>
</organism>
<dbReference type="PANTHER" id="PTHR36445">
    <property type="entry name" value="GTP CYCLOHYDROLASE MPTA"/>
    <property type="match status" value="1"/>
</dbReference>
<dbReference type="PANTHER" id="PTHR36445:SF1">
    <property type="entry name" value="GTP CYCLOHYDROLASE MPTA"/>
    <property type="match status" value="1"/>
</dbReference>
<feature type="site" description="May be catalytically important" evidence="2">
    <location>
        <position position="185"/>
    </location>
</feature>
<dbReference type="GO" id="GO:0003934">
    <property type="term" value="F:GTP cyclohydrolase I activity"/>
    <property type="evidence" value="ECO:0007669"/>
    <property type="project" value="UniProtKB-UniRule"/>
</dbReference>
<comment type="similarity">
    <text evidence="2">Belongs to the GTP cyclohydrolase IV family.</text>
</comment>
<comment type="function">
    <text evidence="2">Converts GTP to 7,8-dihydroneopterin triphosphate.</text>
</comment>
<feature type="compositionally biased region" description="Basic and acidic residues" evidence="3">
    <location>
        <begin position="1"/>
        <end position="17"/>
    </location>
</feature>
<dbReference type="AlphaFoldDB" id="A0A4V2V0R4"/>
<comment type="caution">
    <text evidence="4">The sequence shown here is derived from an EMBL/GenBank/DDBJ whole genome shotgun (WGS) entry which is preliminary data.</text>
</comment>
<evidence type="ECO:0000256" key="1">
    <source>
        <dbReference type="ARBA" id="ARBA00022801"/>
    </source>
</evidence>
<protein>
    <recommendedName>
        <fullName evidence="2">GTP cyclohydrolase FolE2</fullName>
        <ecNumber evidence="2">3.5.4.16</ecNumber>
    </recommendedName>
</protein>
<evidence type="ECO:0000256" key="3">
    <source>
        <dbReference type="SAM" id="MobiDB-lite"/>
    </source>
</evidence>
<dbReference type="HAMAP" id="MF_01527_B">
    <property type="entry name" value="GTP_cyclohydrol_B"/>
    <property type="match status" value="1"/>
</dbReference>
<dbReference type="EMBL" id="SMAN01000027">
    <property type="protein sequence ID" value="TCT17607.1"/>
    <property type="molecule type" value="Genomic_DNA"/>
</dbReference>
<dbReference type="EC" id="3.5.4.16" evidence="2"/>
<comment type="pathway">
    <text evidence="2">Cofactor biosynthesis; 7,8-dihydroneopterin triphosphate biosynthesis; 7,8-dihydroneopterin triphosphate from GTP: step 1/1.</text>
</comment>
<proteinExistence type="inferred from homology"/>
<evidence type="ECO:0000313" key="5">
    <source>
        <dbReference type="Proteomes" id="UP000294650"/>
    </source>
</evidence>